<evidence type="ECO:0000313" key="3">
    <source>
        <dbReference type="Proteomes" id="UP000184501"/>
    </source>
</evidence>
<dbReference type="Proteomes" id="UP000184501">
    <property type="component" value="Unassembled WGS sequence"/>
</dbReference>
<dbReference type="Gene3D" id="3.10.180.10">
    <property type="entry name" value="2,3-Dihydroxybiphenyl 1,2-Dioxygenase, domain 1"/>
    <property type="match status" value="1"/>
</dbReference>
<protein>
    <submittedName>
        <fullName evidence="2">Catechol 2,3-dioxygenase</fullName>
    </submittedName>
</protein>
<dbReference type="STRING" id="2017.SAMN05444320_10989"/>
<dbReference type="InterPro" id="IPR052164">
    <property type="entry name" value="Anthracycline_SecMetBiosynth"/>
</dbReference>
<dbReference type="PANTHER" id="PTHR33993:SF5">
    <property type="entry name" value="GLYOXALASE"/>
    <property type="match status" value="1"/>
</dbReference>
<dbReference type="InterPro" id="IPR037523">
    <property type="entry name" value="VOC_core"/>
</dbReference>
<sequence length="128" mass="14024">MARITGIGGVFLRAGDADALAAWYRDALGIPLADHGGVTFHWAMGSTPERPGTTTWALFPSRSSYLGGPNQHAMMNFRVDDLPGLLAELRAKGVRVLDDYEESEFGRFAWCLDPEGNRVELWEPAVGM</sequence>
<dbReference type="AlphaFoldDB" id="A0A1M5JZA2"/>
<name>A0A1M5JZA2_STRHI</name>
<dbReference type="GO" id="GO:0051213">
    <property type="term" value="F:dioxygenase activity"/>
    <property type="evidence" value="ECO:0007669"/>
    <property type="project" value="UniProtKB-KW"/>
</dbReference>
<evidence type="ECO:0000313" key="2">
    <source>
        <dbReference type="EMBL" id="SHG45891.1"/>
    </source>
</evidence>
<keyword evidence="2" id="KW-0223">Dioxygenase</keyword>
<dbReference type="InterPro" id="IPR029068">
    <property type="entry name" value="Glyas_Bleomycin-R_OHBP_Dase"/>
</dbReference>
<dbReference type="EMBL" id="FQVN01000009">
    <property type="protein sequence ID" value="SHG45891.1"/>
    <property type="molecule type" value="Genomic_DNA"/>
</dbReference>
<accession>A0A1M5JZA2</accession>
<reference evidence="2 3" key="1">
    <citation type="submission" date="2016-11" db="EMBL/GenBank/DDBJ databases">
        <authorList>
            <person name="Jaros S."/>
            <person name="Januszkiewicz K."/>
            <person name="Wedrychowicz H."/>
        </authorList>
    </citation>
    <scope>NUCLEOTIDE SEQUENCE [LARGE SCALE GENOMIC DNA]</scope>
    <source>
        <strain evidence="2 3">DSM 44523</strain>
    </source>
</reference>
<proteinExistence type="predicted"/>
<dbReference type="SUPFAM" id="SSF54593">
    <property type="entry name" value="Glyoxalase/Bleomycin resistance protein/Dihydroxybiphenyl dioxygenase"/>
    <property type="match status" value="1"/>
</dbReference>
<dbReference type="Pfam" id="PF00903">
    <property type="entry name" value="Glyoxalase"/>
    <property type="match status" value="1"/>
</dbReference>
<dbReference type="RefSeq" id="WP_073487691.1">
    <property type="nucleotide sequence ID" value="NZ_FQVN01000009.1"/>
</dbReference>
<dbReference type="PANTHER" id="PTHR33993">
    <property type="entry name" value="GLYOXALASE-RELATED"/>
    <property type="match status" value="1"/>
</dbReference>
<dbReference type="PROSITE" id="PS51819">
    <property type="entry name" value="VOC"/>
    <property type="match status" value="1"/>
</dbReference>
<keyword evidence="2" id="KW-0560">Oxidoreductase</keyword>
<gene>
    <name evidence="2" type="ORF">SAMN05444320_10989</name>
</gene>
<evidence type="ECO:0000259" key="1">
    <source>
        <dbReference type="PROSITE" id="PS51819"/>
    </source>
</evidence>
<dbReference type="InterPro" id="IPR004360">
    <property type="entry name" value="Glyas_Fos-R_dOase_dom"/>
</dbReference>
<organism evidence="2 3">
    <name type="scientific">Streptoalloteichus hindustanus</name>
    <dbReference type="NCBI Taxonomy" id="2017"/>
    <lineage>
        <taxon>Bacteria</taxon>
        <taxon>Bacillati</taxon>
        <taxon>Actinomycetota</taxon>
        <taxon>Actinomycetes</taxon>
        <taxon>Pseudonocardiales</taxon>
        <taxon>Pseudonocardiaceae</taxon>
        <taxon>Streptoalloteichus</taxon>
    </lineage>
</organism>
<keyword evidence="3" id="KW-1185">Reference proteome</keyword>
<dbReference type="OrthoDB" id="9799428at2"/>
<feature type="domain" description="VOC" evidence="1">
    <location>
        <begin position="6"/>
        <end position="124"/>
    </location>
</feature>